<dbReference type="FunFam" id="2.40.30.170:FF:000010">
    <property type="entry name" value="Efflux RND transporter periplasmic adaptor subunit"/>
    <property type="match status" value="1"/>
</dbReference>
<dbReference type="GO" id="GO:1990281">
    <property type="term" value="C:efflux pump complex"/>
    <property type="evidence" value="ECO:0007669"/>
    <property type="project" value="TreeGrafter"/>
</dbReference>
<dbReference type="Gene3D" id="2.40.420.20">
    <property type="match status" value="1"/>
</dbReference>
<dbReference type="EMBL" id="CP033019">
    <property type="protein sequence ID" value="AYM75415.1"/>
    <property type="molecule type" value="Genomic_DNA"/>
</dbReference>
<evidence type="ECO:0000259" key="2">
    <source>
        <dbReference type="Pfam" id="PF25917"/>
    </source>
</evidence>
<dbReference type="PANTHER" id="PTHR30469">
    <property type="entry name" value="MULTIDRUG RESISTANCE PROTEIN MDTA"/>
    <property type="match status" value="1"/>
</dbReference>
<dbReference type="RefSeq" id="WP_121668815.1">
    <property type="nucleotide sequence ID" value="NZ_CP033019.1"/>
</dbReference>
<sequence>MTKRTKRMLIMLGAVVLLIALLALGFFLHIRQLMASSPKPAPETVSATVIRKVEWQPHLASVGTLVAVRGVDVTSEIAGLVRSIHFKSGQEVKAGQVLLQLNADADLAQLRALEAAAELAASVLARDRQQFAVQAISQAQVDNDVADLKSRKALAAQQAALVDKKTIRAPFAGKLGITTVNPGQYLNPGDKIVTLQTIDPIYVDFYIPQKQLGGLQVGQVLNLSSDAHANTAFAGKVSAISSKVDPATRNVQVEATVANPQRQLLPGMFANVKVEVGEKKQYLTLPQTAITYNPYGSTVFVVQPAQQAPKAAAPGSAAPAAPPPKAGELVVRQVFVTTGETRGDQVAVLTGLTEGQQVVTSGQIKLKNGSPVVISNVVEPRNNPQPTPQEH</sequence>
<feature type="domain" description="Multidrug resistance protein MdtA-like barrel-sandwich hybrid" evidence="2">
    <location>
        <begin position="70"/>
        <end position="191"/>
    </location>
</feature>
<dbReference type="Pfam" id="PF25954">
    <property type="entry name" value="Beta-barrel_RND_2"/>
    <property type="match status" value="1"/>
</dbReference>
<dbReference type="InterPro" id="IPR006143">
    <property type="entry name" value="RND_pump_MFP"/>
</dbReference>
<evidence type="ECO:0000313" key="5">
    <source>
        <dbReference type="Proteomes" id="UP000279594"/>
    </source>
</evidence>
<feature type="domain" description="CusB-like beta-barrel" evidence="3">
    <location>
        <begin position="201"/>
        <end position="274"/>
    </location>
</feature>
<gene>
    <name evidence="4" type="ORF">D9M09_06055</name>
</gene>
<evidence type="ECO:0000313" key="4">
    <source>
        <dbReference type="EMBL" id="AYM75415.1"/>
    </source>
</evidence>
<name>A0A3G2E8D4_9BURK</name>
<organism evidence="4 5">
    <name type="scientific">Janthinobacterium agaricidamnosum</name>
    <dbReference type="NCBI Taxonomy" id="55508"/>
    <lineage>
        <taxon>Bacteria</taxon>
        <taxon>Pseudomonadati</taxon>
        <taxon>Pseudomonadota</taxon>
        <taxon>Betaproteobacteria</taxon>
        <taxon>Burkholderiales</taxon>
        <taxon>Oxalobacteraceae</taxon>
        <taxon>Janthinobacterium</taxon>
    </lineage>
</organism>
<dbReference type="Gene3D" id="1.10.287.470">
    <property type="entry name" value="Helix hairpin bin"/>
    <property type="match status" value="1"/>
</dbReference>
<dbReference type="SUPFAM" id="SSF111369">
    <property type="entry name" value="HlyD-like secretion proteins"/>
    <property type="match status" value="1"/>
</dbReference>
<evidence type="ECO:0000256" key="1">
    <source>
        <dbReference type="ARBA" id="ARBA00009477"/>
    </source>
</evidence>
<reference evidence="4 5" key="1">
    <citation type="submission" date="2018-10" db="EMBL/GenBank/DDBJ databases">
        <title>Effects of UV and annual dynamics of microbial communities in freshwater RAS systems.</title>
        <authorList>
            <person name="Bekkelund A.K."/>
            <person name="Hansen B.R."/>
            <person name="Stokken H."/>
            <person name="Eriksen B.F."/>
            <person name="Kashulin N.A."/>
        </authorList>
    </citation>
    <scope>NUCLEOTIDE SEQUENCE [LARGE SCALE GENOMIC DNA]</scope>
    <source>
        <strain evidence="4 5">BHSEK</strain>
    </source>
</reference>
<keyword evidence="5" id="KW-1185">Reference proteome</keyword>
<accession>A0A3G2E8D4</accession>
<comment type="similarity">
    <text evidence="1">Belongs to the membrane fusion protein (MFP) (TC 8.A.1) family.</text>
</comment>
<evidence type="ECO:0000259" key="3">
    <source>
        <dbReference type="Pfam" id="PF25954"/>
    </source>
</evidence>
<dbReference type="InterPro" id="IPR058625">
    <property type="entry name" value="MdtA-like_BSH"/>
</dbReference>
<dbReference type="InterPro" id="IPR058792">
    <property type="entry name" value="Beta-barrel_RND_2"/>
</dbReference>
<dbReference type="Gene3D" id="2.40.30.170">
    <property type="match status" value="1"/>
</dbReference>
<dbReference type="GO" id="GO:0015562">
    <property type="term" value="F:efflux transmembrane transporter activity"/>
    <property type="evidence" value="ECO:0007669"/>
    <property type="project" value="TreeGrafter"/>
</dbReference>
<dbReference type="Proteomes" id="UP000279594">
    <property type="component" value="Chromosome"/>
</dbReference>
<dbReference type="NCBIfam" id="TIGR01730">
    <property type="entry name" value="RND_mfp"/>
    <property type="match status" value="1"/>
</dbReference>
<proteinExistence type="inferred from homology"/>
<dbReference type="Gene3D" id="2.40.50.100">
    <property type="match status" value="1"/>
</dbReference>
<protein>
    <submittedName>
        <fullName evidence="4">Efflux RND transporter periplasmic adaptor subunit</fullName>
    </submittedName>
</protein>
<dbReference type="AlphaFoldDB" id="A0A3G2E8D4"/>
<dbReference type="PANTHER" id="PTHR30469:SF11">
    <property type="entry name" value="BLL4320 PROTEIN"/>
    <property type="match status" value="1"/>
</dbReference>
<dbReference type="Pfam" id="PF25917">
    <property type="entry name" value="BSH_RND"/>
    <property type="match status" value="1"/>
</dbReference>